<reference evidence="3" key="2">
    <citation type="submission" date="2022-01" db="EMBL/GenBank/DDBJ databases">
        <authorList>
            <person name="Yamashiro T."/>
            <person name="Shiraishi A."/>
            <person name="Satake H."/>
            <person name="Nakayama K."/>
        </authorList>
    </citation>
    <scope>NUCLEOTIDE SEQUENCE</scope>
</reference>
<gene>
    <name evidence="3" type="ORF">Tco_1093477</name>
</gene>
<evidence type="ECO:0000313" key="3">
    <source>
        <dbReference type="EMBL" id="GJT97959.1"/>
    </source>
</evidence>
<sequence length="649" mass="72322">MYGLVGVVGVSGGWRGGEWVGEWFWGGDNMMKGERVELPARGGGPLVWPSITKDGVTRLKEYVELTPTEDIQADCDIKAINIILQGLPTEIYVCDVNHRVQKDLWEKIKLLLQGTGRISIFGTVQALPTLNLSDLSSPHVAYQADDLDCYDSIAMKLNSARCLMGESLLRNGRCTHCGCETVNECQRCLELKTELLNKKDFIDKETYDKLSQSEAKDTVIVKLKEQIKSLNGNVDDSTVKMDMDEIETLNIELEHREQGLVIATLKNELRKLKGKALDKEATKTHSVDPKVSKDNMEPITPKLLNKRTAHSSYIKHTQEEALVLRDIVEHVKANYPQDSLLESAFRYTKVIQELLSHISRTCPSINNFDPQLVAVTPRKKDKKVRFAESLTSTENTKTDSTSNIVSNKRVLHSTGVRLSTSASGSQPSGNTRNDKIQQTPSSNSKNKVEAHPRNVKSSLNKRNGTVKVNGSASVQNSKKHDNSDYVCINGDDCMSSDNLCVSNSMNDVKFRAKPKKRKSKKEIWKPTGKVFTKMGYIWRPTGRTFTIVGNACPLTRITTTNEVPSRKPIVLESESPKPVVNLVYSRKPKKNKNTKFVSKTKVIKPISANKQEPSKSWGSTKTNVPSTSLNECRLSKSSSGIWTPVARST</sequence>
<protein>
    <submittedName>
        <fullName evidence="3">Uncharacterized protein</fullName>
    </submittedName>
</protein>
<feature type="coiled-coil region" evidence="1">
    <location>
        <begin position="220"/>
        <end position="282"/>
    </location>
</feature>
<reference evidence="3" key="1">
    <citation type="journal article" date="2022" name="Int. J. Mol. Sci.">
        <title>Draft Genome of Tanacetum Coccineum: Genomic Comparison of Closely Related Tanacetum-Family Plants.</title>
        <authorList>
            <person name="Yamashiro T."/>
            <person name="Shiraishi A."/>
            <person name="Nakayama K."/>
            <person name="Satake H."/>
        </authorList>
    </citation>
    <scope>NUCLEOTIDE SEQUENCE</scope>
</reference>
<evidence type="ECO:0000256" key="1">
    <source>
        <dbReference type="SAM" id="Coils"/>
    </source>
</evidence>
<feature type="compositionally biased region" description="Polar residues" evidence="2">
    <location>
        <begin position="608"/>
        <end position="630"/>
    </location>
</feature>
<proteinExistence type="predicted"/>
<keyword evidence="1" id="KW-0175">Coiled coil</keyword>
<evidence type="ECO:0000313" key="4">
    <source>
        <dbReference type="Proteomes" id="UP001151760"/>
    </source>
</evidence>
<accession>A0ABQ5ICS7</accession>
<feature type="compositionally biased region" description="Polar residues" evidence="2">
    <location>
        <begin position="416"/>
        <end position="445"/>
    </location>
</feature>
<feature type="region of interest" description="Disordered" evidence="2">
    <location>
        <begin position="605"/>
        <end position="630"/>
    </location>
</feature>
<organism evidence="3 4">
    <name type="scientific">Tanacetum coccineum</name>
    <dbReference type="NCBI Taxonomy" id="301880"/>
    <lineage>
        <taxon>Eukaryota</taxon>
        <taxon>Viridiplantae</taxon>
        <taxon>Streptophyta</taxon>
        <taxon>Embryophyta</taxon>
        <taxon>Tracheophyta</taxon>
        <taxon>Spermatophyta</taxon>
        <taxon>Magnoliopsida</taxon>
        <taxon>eudicotyledons</taxon>
        <taxon>Gunneridae</taxon>
        <taxon>Pentapetalae</taxon>
        <taxon>asterids</taxon>
        <taxon>campanulids</taxon>
        <taxon>Asterales</taxon>
        <taxon>Asteraceae</taxon>
        <taxon>Asteroideae</taxon>
        <taxon>Anthemideae</taxon>
        <taxon>Anthemidinae</taxon>
        <taxon>Tanacetum</taxon>
    </lineage>
</organism>
<feature type="compositionally biased region" description="Polar residues" evidence="2">
    <location>
        <begin position="455"/>
        <end position="476"/>
    </location>
</feature>
<dbReference type="EMBL" id="BQNB010020630">
    <property type="protein sequence ID" value="GJT97959.1"/>
    <property type="molecule type" value="Genomic_DNA"/>
</dbReference>
<comment type="caution">
    <text evidence="3">The sequence shown here is derived from an EMBL/GenBank/DDBJ whole genome shotgun (WGS) entry which is preliminary data.</text>
</comment>
<name>A0ABQ5ICS7_9ASTR</name>
<dbReference type="Proteomes" id="UP001151760">
    <property type="component" value="Unassembled WGS sequence"/>
</dbReference>
<evidence type="ECO:0000256" key="2">
    <source>
        <dbReference type="SAM" id="MobiDB-lite"/>
    </source>
</evidence>
<keyword evidence="4" id="KW-1185">Reference proteome</keyword>
<feature type="compositionally biased region" description="Polar residues" evidence="2">
    <location>
        <begin position="389"/>
        <end position="406"/>
    </location>
</feature>
<feature type="region of interest" description="Disordered" evidence="2">
    <location>
        <begin position="378"/>
        <end position="481"/>
    </location>
</feature>